<sequence>MAMTADWAHVSNVLAVRLDSMGDVLMTTPALAAMRRSLPQARITLLTSEAGIEAAERVEAIDESLVYAAPWMATGDKPASVSADLDFITKLTERRFDAAIIFTVCTQSALPAALACRLANIPLRLAHARENPYALLTNWVPDTDIQIGTVRHEVQRQLDLVGHIGCEAADNHLKLRYGSADVQQVRERMAAMGGSIDQPYLVIHPGANAASRRYPASHFAAAARMLEESARCQLIFTGSEHEKDLIAEAASQLTRPAICLPGQLKLGELAALIAGARALLCNNTGPAHIAAAVGTPVVVLYALTNPQHTPWKVSARILSHDVPCRNCLKSRCPQTHHDCLERISPQSVSEAVLELLRQHRTTQPVSADAAPQDRYRAALHFLSTTGLCEP</sequence>
<dbReference type="Gene3D" id="3.40.50.2000">
    <property type="entry name" value="Glycogen Phosphorylase B"/>
    <property type="match status" value="2"/>
</dbReference>
<gene>
    <name evidence="3" type="primary">rfaF</name>
    <name evidence="3" type="ORF">DJFAAGMI_01169</name>
</gene>
<proteinExistence type="predicted"/>
<keyword evidence="4" id="KW-1185">Reference proteome</keyword>
<dbReference type="InterPro" id="IPR002201">
    <property type="entry name" value="Glyco_trans_9"/>
</dbReference>
<organism evidence="3 4">
    <name type="scientific">Comamonas brasiliensis</name>
    <dbReference type="NCBI Taxonomy" id="1812482"/>
    <lineage>
        <taxon>Bacteria</taxon>
        <taxon>Pseudomonadati</taxon>
        <taxon>Pseudomonadota</taxon>
        <taxon>Betaproteobacteria</taxon>
        <taxon>Burkholderiales</taxon>
        <taxon>Comamonadaceae</taxon>
        <taxon>Comamonas</taxon>
    </lineage>
</organism>
<dbReference type="PANTHER" id="PTHR30160:SF1">
    <property type="entry name" value="LIPOPOLYSACCHARIDE 1,2-N-ACETYLGLUCOSAMINETRANSFERASE-RELATED"/>
    <property type="match status" value="1"/>
</dbReference>
<evidence type="ECO:0000313" key="3">
    <source>
        <dbReference type="EMBL" id="MBS3018437.1"/>
    </source>
</evidence>
<dbReference type="EC" id="2.-.-.-" evidence="3"/>
<evidence type="ECO:0000256" key="2">
    <source>
        <dbReference type="ARBA" id="ARBA00022679"/>
    </source>
</evidence>
<dbReference type="Pfam" id="PF01075">
    <property type="entry name" value="Glyco_transf_9"/>
    <property type="match status" value="1"/>
</dbReference>
<protein>
    <submittedName>
        <fullName evidence="3">ADP-heptose--LPS heptosyltransferase 2</fullName>
        <ecNumber evidence="3">2.-.-.-</ecNumber>
    </submittedName>
</protein>
<dbReference type="CDD" id="cd03789">
    <property type="entry name" value="GT9_LPS_heptosyltransferase"/>
    <property type="match status" value="1"/>
</dbReference>
<reference evidence="3 4" key="1">
    <citation type="submission" date="2020-03" db="EMBL/GenBank/DDBJ databases">
        <title>The role of nitrogen metabolism on polyethylene biodegradation.</title>
        <authorList>
            <person name="Peixoto J."/>
            <person name="Vizzotto C.S."/>
            <person name="Ramos A."/>
            <person name="Alves G."/>
            <person name="Steindorff A."/>
            <person name="Kruger R."/>
        </authorList>
    </citation>
    <scope>NUCLEOTIDE SEQUENCE [LARGE SCALE GENOMIC DNA]</scope>
    <source>
        <strain evidence="3 4">PE63</strain>
    </source>
</reference>
<dbReference type="GO" id="GO:0016740">
    <property type="term" value="F:transferase activity"/>
    <property type="evidence" value="ECO:0007669"/>
    <property type="project" value="UniProtKB-KW"/>
</dbReference>
<evidence type="ECO:0000256" key="1">
    <source>
        <dbReference type="ARBA" id="ARBA00022676"/>
    </source>
</evidence>
<evidence type="ECO:0000313" key="4">
    <source>
        <dbReference type="Proteomes" id="UP001647436"/>
    </source>
</evidence>
<dbReference type="EMBL" id="JAANES010000001">
    <property type="protein sequence ID" value="MBS3018437.1"/>
    <property type="molecule type" value="Genomic_DNA"/>
</dbReference>
<dbReference type="SUPFAM" id="SSF53756">
    <property type="entry name" value="UDP-Glycosyltransferase/glycogen phosphorylase"/>
    <property type="match status" value="1"/>
</dbReference>
<keyword evidence="1" id="KW-0328">Glycosyltransferase</keyword>
<keyword evidence="2 3" id="KW-0808">Transferase</keyword>
<comment type="caution">
    <text evidence="3">The sequence shown here is derived from an EMBL/GenBank/DDBJ whole genome shotgun (WGS) entry which is preliminary data.</text>
</comment>
<accession>A0ABS5LQ33</accession>
<dbReference type="InterPro" id="IPR051199">
    <property type="entry name" value="LPS_LOS_Heptosyltrfase"/>
</dbReference>
<dbReference type="Proteomes" id="UP001647436">
    <property type="component" value="Unassembled WGS sequence"/>
</dbReference>
<name>A0ABS5LQ33_9BURK</name>
<dbReference type="RefSeq" id="WP_249333840.1">
    <property type="nucleotide sequence ID" value="NZ_JAANES010000001.1"/>
</dbReference>
<dbReference type="PANTHER" id="PTHR30160">
    <property type="entry name" value="TETRAACYLDISACCHARIDE 4'-KINASE-RELATED"/>
    <property type="match status" value="1"/>
</dbReference>